<dbReference type="Pfam" id="PF08386">
    <property type="entry name" value="Abhydrolase_4"/>
    <property type="match status" value="1"/>
</dbReference>
<keyword evidence="8" id="KW-1185">Reference proteome</keyword>
<evidence type="ECO:0000256" key="2">
    <source>
        <dbReference type="ARBA" id="ARBA00022729"/>
    </source>
</evidence>
<evidence type="ECO:0000256" key="3">
    <source>
        <dbReference type="ARBA" id="ARBA00022801"/>
    </source>
</evidence>
<comment type="similarity">
    <text evidence="1">Belongs to the peptidase S33 family.</text>
</comment>
<dbReference type="AlphaFoldDB" id="A0A5N0E913"/>
<keyword evidence="3 7" id="KW-0378">Hydrolase</keyword>
<reference evidence="7 8" key="1">
    <citation type="submission" date="2019-09" db="EMBL/GenBank/DDBJ databases">
        <authorList>
            <person name="Wang X."/>
        </authorList>
    </citation>
    <scope>NUCLEOTIDE SEQUENCE [LARGE SCALE GENOMIC DNA]</scope>
    <source>
        <strain evidence="7 8">CICC 11023</strain>
    </source>
</reference>
<name>A0A5N0E913_9NOCA</name>
<dbReference type="InterPro" id="IPR029058">
    <property type="entry name" value="AB_hydrolase_fold"/>
</dbReference>
<comment type="caution">
    <text evidence="7">The sequence shown here is derived from an EMBL/GenBank/DDBJ whole genome shotgun (WGS) entry which is preliminary data.</text>
</comment>
<feature type="region of interest" description="Disordered" evidence="4">
    <location>
        <begin position="395"/>
        <end position="427"/>
    </location>
</feature>
<dbReference type="InterPro" id="IPR000073">
    <property type="entry name" value="AB_hydrolase_1"/>
</dbReference>
<accession>A0A5N0E913</accession>
<evidence type="ECO:0000313" key="8">
    <source>
        <dbReference type="Proteomes" id="UP000323876"/>
    </source>
</evidence>
<feature type="domain" description="Peptidase S33 tripeptidyl aminopeptidase-like C-terminal" evidence="6">
    <location>
        <begin position="475"/>
        <end position="564"/>
    </location>
</feature>
<sequence>MECRQSCVVCYSIAQVSFIRWGPGESIMAIRKFAAIARHVAPRQPVAQQQPEVSTGPLAVLVAALALAAIFAPACSRSESPARPADKASVQERPASSVQWAACEGEELASLECATVQVPMDYRNPGLGQIDIAISRSGAKDPERRLGVLFTNPGGPGGAGLAMPTGYAEQPIGQVYDIIGIDVRGVGKSTNLAACAPIDETRFPISSQSRPTDNDLIQLVEQAKAKEAACAQTGGEFRRYVTTMNTARDMDNIRGQLGESMINYLGVSYGTWLGAVYGEMFPEHLNRNVLDSSMDPRVSWREGDVNNAAATKKNFEDWAAWTAERDAVFQLGATSSAVRGSIDTIADAITKHPVGGFDNRDDFDGAVGEFTRYRKSWASFAKSMHYVLDEVHGAPPRPEVDKSNQHAVQTADALDDEAVTERDGDDKDMSDAVNAAVLCDWDWPTDMEVYFRDMRSARDTFPYGNTVGQLGPNACSFHTGKAEPLVKVGAPKYPRGLVVQSDGDTQTSLVDGQNMAKALDSVLIVVHNEGAHGLYAAEPANVCVNDAVNAYLLDAKLPAANVDCATADPPMPVPAKPDPANPDPEATIPLLGETADQLKTEVDAGP</sequence>
<evidence type="ECO:0000259" key="5">
    <source>
        <dbReference type="Pfam" id="PF00561"/>
    </source>
</evidence>
<feature type="domain" description="AB hydrolase-1" evidence="5">
    <location>
        <begin position="152"/>
        <end position="342"/>
    </location>
</feature>
<feature type="compositionally biased region" description="Basic and acidic residues" evidence="4">
    <location>
        <begin position="395"/>
        <end position="404"/>
    </location>
</feature>
<feature type="region of interest" description="Disordered" evidence="4">
    <location>
        <begin position="568"/>
        <end position="588"/>
    </location>
</feature>
<dbReference type="Proteomes" id="UP000323876">
    <property type="component" value="Unassembled WGS sequence"/>
</dbReference>
<dbReference type="Pfam" id="PF00561">
    <property type="entry name" value="Abhydrolase_1"/>
    <property type="match status" value="1"/>
</dbReference>
<gene>
    <name evidence="7" type="ORF">F3087_27860</name>
</gene>
<keyword evidence="2" id="KW-0732">Signal</keyword>
<evidence type="ECO:0000256" key="1">
    <source>
        <dbReference type="ARBA" id="ARBA00010088"/>
    </source>
</evidence>
<proteinExistence type="inferred from homology"/>
<dbReference type="EMBL" id="VXLC01000015">
    <property type="protein sequence ID" value="KAA8885456.1"/>
    <property type="molecule type" value="Genomic_DNA"/>
</dbReference>
<dbReference type="InterPro" id="IPR013595">
    <property type="entry name" value="Pept_S33_TAP-like_C"/>
</dbReference>
<feature type="compositionally biased region" description="Pro residues" evidence="4">
    <location>
        <begin position="569"/>
        <end position="582"/>
    </location>
</feature>
<dbReference type="InterPro" id="IPR051601">
    <property type="entry name" value="Serine_prot/Carboxylest_S33"/>
</dbReference>
<dbReference type="OrthoDB" id="4447445at2"/>
<evidence type="ECO:0000256" key="4">
    <source>
        <dbReference type="SAM" id="MobiDB-lite"/>
    </source>
</evidence>
<dbReference type="PANTHER" id="PTHR43248">
    <property type="entry name" value="2-SUCCINYL-6-HYDROXY-2,4-CYCLOHEXADIENE-1-CARBOXYLATE SYNTHASE"/>
    <property type="match status" value="1"/>
</dbReference>
<dbReference type="SUPFAM" id="SSF53474">
    <property type="entry name" value="alpha/beta-Hydrolases"/>
    <property type="match status" value="1"/>
</dbReference>
<dbReference type="Gene3D" id="3.40.50.1820">
    <property type="entry name" value="alpha/beta hydrolase"/>
    <property type="match status" value="1"/>
</dbReference>
<dbReference type="GO" id="GO:0016787">
    <property type="term" value="F:hydrolase activity"/>
    <property type="evidence" value="ECO:0007669"/>
    <property type="project" value="UniProtKB-KW"/>
</dbReference>
<organism evidence="7 8">
    <name type="scientific">Nocardia colli</name>
    <dbReference type="NCBI Taxonomy" id="2545717"/>
    <lineage>
        <taxon>Bacteria</taxon>
        <taxon>Bacillati</taxon>
        <taxon>Actinomycetota</taxon>
        <taxon>Actinomycetes</taxon>
        <taxon>Mycobacteriales</taxon>
        <taxon>Nocardiaceae</taxon>
        <taxon>Nocardia</taxon>
    </lineage>
</organism>
<evidence type="ECO:0000259" key="6">
    <source>
        <dbReference type="Pfam" id="PF08386"/>
    </source>
</evidence>
<evidence type="ECO:0000313" key="7">
    <source>
        <dbReference type="EMBL" id="KAA8885456.1"/>
    </source>
</evidence>
<dbReference type="PANTHER" id="PTHR43248:SF29">
    <property type="entry name" value="TRIPEPTIDYL AMINOPEPTIDASE"/>
    <property type="match status" value="1"/>
</dbReference>
<protein>
    <submittedName>
        <fullName evidence="7">Alpha/beta hydrolase</fullName>
    </submittedName>
</protein>